<accession>A0ABU5DPC8</accession>
<proteinExistence type="predicted"/>
<reference evidence="1 2" key="1">
    <citation type="submission" date="2023-11" db="EMBL/GenBank/DDBJ databases">
        <title>Paucibacter sp. nov., isolated from fresh soil in Korea.</title>
        <authorList>
            <person name="Le N.T.T."/>
        </authorList>
    </citation>
    <scope>NUCLEOTIDE SEQUENCE [LARGE SCALE GENOMIC DNA]</scope>
    <source>
        <strain evidence="1 2">R3-3</strain>
    </source>
</reference>
<evidence type="ECO:0000313" key="2">
    <source>
        <dbReference type="Proteomes" id="UP001285263"/>
    </source>
</evidence>
<comment type="caution">
    <text evidence="1">The sequence shown here is derived from an EMBL/GenBank/DDBJ whole genome shotgun (WGS) entry which is preliminary data.</text>
</comment>
<gene>
    <name evidence="1" type="ORF">SNE35_20510</name>
</gene>
<protein>
    <submittedName>
        <fullName evidence="1">Uncharacterized protein</fullName>
    </submittedName>
</protein>
<dbReference type="Proteomes" id="UP001285263">
    <property type="component" value="Unassembled WGS sequence"/>
</dbReference>
<organism evidence="1 2">
    <name type="scientific">Roseateles agri</name>
    <dbReference type="NCBI Taxonomy" id="3098619"/>
    <lineage>
        <taxon>Bacteria</taxon>
        <taxon>Pseudomonadati</taxon>
        <taxon>Pseudomonadota</taxon>
        <taxon>Betaproteobacteria</taxon>
        <taxon>Burkholderiales</taxon>
        <taxon>Sphaerotilaceae</taxon>
        <taxon>Roseateles</taxon>
    </lineage>
</organism>
<name>A0ABU5DPC8_9BURK</name>
<dbReference type="EMBL" id="JAXCLA010000007">
    <property type="protein sequence ID" value="MDY0746907.1"/>
    <property type="molecule type" value="Genomic_DNA"/>
</dbReference>
<evidence type="ECO:0000313" key="1">
    <source>
        <dbReference type="EMBL" id="MDY0746907.1"/>
    </source>
</evidence>
<sequence length="132" mass="14533">MPGDQLDDGLRRIRAEEAPVVPGRLAGKRRAAGEQALLVLGERCFDIARIRADGLSKLGAIQDRQVGAFAGERRHQMGGIADQGDFGHSLPTSSLVLDVARIRNFLEHFGIQKNLEKYLTPKVSAHRFAFNE</sequence>
<keyword evidence="2" id="KW-1185">Reference proteome</keyword>